<dbReference type="Gene3D" id="3.20.20.80">
    <property type="entry name" value="Glycosidases"/>
    <property type="match status" value="1"/>
</dbReference>
<dbReference type="CDD" id="cd02860">
    <property type="entry name" value="E_set_Pullulanase"/>
    <property type="match status" value="1"/>
</dbReference>
<feature type="domain" description="Glycosyl hydrolase family 13 catalytic" evidence="9">
    <location>
        <begin position="329"/>
        <end position="693"/>
    </location>
</feature>
<accession>A0A6J6WUQ8</accession>
<dbReference type="NCBIfam" id="TIGR02104">
    <property type="entry name" value="pulA_typeI"/>
    <property type="match status" value="1"/>
</dbReference>
<name>A0A6J6WUQ8_9ZZZZ</name>
<dbReference type="AlphaFoldDB" id="A0A6J6WUQ8"/>
<dbReference type="EMBL" id="CAFAAA010000053">
    <property type="protein sequence ID" value="CAB4787859.1"/>
    <property type="molecule type" value="Genomic_DNA"/>
</dbReference>
<sequence length="792" mass="85529">MRTSPKSLRLILATLLAIALPAVALPSISSAAAPDVVKLVIHYQRPAGDYTGWNLWLWKNSLVNTNDKSLDTKGVQFNGSDDFGKVLTLEVPDMSGFEDIGILVRLNDWASKDIGDDRFISKFDADGKAEVWLRQGDAEIHYSLPTEPIKANPAIAQTKLYDSLDFTKKFTYKGDDLGNTYSKAKTAFRVWAPTASEVSIATYASADSAATSAVVVPMKASANGTWVATINGDKNGLIYTYRVKVDGVMREAVDPYVRATTVNGLRGVVVDLSKTNPSGWSTKKPAFSGNPSDAVIYELHVRDLSIDASSGVKAANAGKYLAFTEPKTNVGGTSTAVASIKELGVTHVELLPVFDFASVDENNPSFNWGYDPQNYNVPEGSYSSNPSNPTTRIVEYKSAIQALHNQGLRVNMDVVYNHVYNAASFSQNQIVPGYFFRTDPNGNLTSGSGCGNDVASERPMVSKFIVDSVKYWATQYNIDGFRFDLMGLMDINTVTAISATLKKIDKSIIVIAEGWNMGTLPDKDKAGQMNIDLLPGVSMFNDQLRDGIKGSVFNKEDTGFATGKAAPNNSVKVGITGNIYYSSQFLQNWTTIAPGQSVNYVESHDNLTLADKITASVPTATPAQVSQMARFASSIALLAQGLPFIQAGQEFLRSKNGNDNSYNSTDAVNSIKWSTKAANMTTYKYFQGLIALRKAHPAFRMTTEAQVIKNLKFLTAPNDVVAYSIAGKAVGDKVASFVVIHNPNATAQKVKLPKAGKWSIVVSGDKAGTSVISSATMSEVSVAPQSTMVLQQ</sequence>
<dbReference type="InterPro" id="IPR014756">
    <property type="entry name" value="Ig_E-set"/>
</dbReference>
<dbReference type="GO" id="GO:0051060">
    <property type="term" value="F:pullulanase activity"/>
    <property type="evidence" value="ECO:0007669"/>
    <property type="project" value="UniProtKB-EC"/>
</dbReference>
<dbReference type="Pfam" id="PF03714">
    <property type="entry name" value="PUD"/>
    <property type="match status" value="1"/>
</dbReference>
<dbReference type="SMART" id="SM00642">
    <property type="entry name" value="Aamy"/>
    <property type="match status" value="1"/>
</dbReference>
<dbReference type="PANTHER" id="PTHR43002">
    <property type="entry name" value="GLYCOGEN DEBRANCHING ENZYME"/>
    <property type="match status" value="1"/>
</dbReference>
<dbReference type="InterPro" id="IPR013780">
    <property type="entry name" value="Glyco_hydro_b"/>
</dbReference>
<dbReference type="SUPFAM" id="SSF81296">
    <property type="entry name" value="E set domains"/>
    <property type="match status" value="1"/>
</dbReference>
<comment type="catalytic activity">
    <reaction evidence="5">
        <text>Hydrolysis of (1-&gt;6)-alpha-D-glucosidic linkages in pullulan, amylopectin and glycogen, and in the alpha- and beta-limit dextrins of amylopectin and glycogen.</text>
        <dbReference type="EC" id="3.2.1.41"/>
    </reaction>
</comment>
<dbReference type="SUPFAM" id="SSF49452">
    <property type="entry name" value="Starch-binding domain-like"/>
    <property type="match status" value="1"/>
</dbReference>
<dbReference type="InterPro" id="IPR006047">
    <property type="entry name" value="GH13_cat_dom"/>
</dbReference>
<evidence type="ECO:0000256" key="5">
    <source>
        <dbReference type="ARBA" id="ARBA00023965"/>
    </source>
</evidence>
<reference evidence="10" key="1">
    <citation type="submission" date="2020-05" db="EMBL/GenBank/DDBJ databases">
        <authorList>
            <person name="Chiriac C."/>
            <person name="Salcher M."/>
            <person name="Ghai R."/>
            <person name="Kavagutti S V."/>
        </authorList>
    </citation>
    <scope>NUCLEOTIDE SEQUENCE</scope>
</reference>
<dbReference type="GO" id="GO:0030246">
    <property type="term" value="F:carbohydrate binding"/>
    <property type="evidence" value="ECO:0007669"/>
    <property type="project" value="InterPro"/>
</dbReference>
<evidence type="ECO:0000259" key="9">
    <source>
        <dbReference type="SMART" id="SM00642"/>
    </source>
</evidence>
<keyword evidence="3" id="KW-0378">Hydrolase</keyword>
<evidence type="ECO:0000256" key="7">
    <source>
        <dbReference type="ARBA" id="ARBA00029618"/>
    </source>
</evidence>
<dbReference type="InterPro" id="IPR004193">
    <property type="entry name" value="Glyco_hydro_13_N"/>
</dbReference>
<dbReference type="Gene3D" id="2.60.40.1180">
    <property type="entry name" value="Golgi alpha-mannosidase II"/>
    <property type="match status" value="1"/>
</dbReference>
<dbReference type="InterPro" id="IPR049117">
    <property type="entry name" value="pulA_all-beta"/>
</dbReference>
<dbReference type="EC" id="3.2.1.41" evidence="6"/>
<evidence type="ECO:0000256" key="3">
    <source>
        <dbReference type="ARBA" id="ARBA00022801"/>
    </source>
</evidence>
<dbReference type="InterPro" id="IPR011840">
    <property type="entry name" value="PulA_typeI"/>
</dbReference>
<dbReference type="CDD" id="cd10315">
    <property type="entry name" value="CBM41_pullulanase"/>
    <property type="match status" value="1"/>
</dbReference>
<gene>
    <name evidence="10" type="ORF">UFOPK2942_01179</name>
</gene>
<dbReference type="InterPro" id="IPR017853">
    <property type="entry name" value="GH"/>
</dbReference>
<dbReference type="Pfam" id="PF00128">
    <property type="entry name" value="Alpha-amylase"/>
    <property type="match status" value="1"/>
</dbReference>
<dbReference type="Pfam" id="PF21653">
    <property type="entry name" value="pulA_all-beta"/>
    <property type="match status" value="1"/>
</dbReference>
<keyword evidence="4" id="KW-0326">Glycosidase</keyword>
<dbReference type="CDD" id="cd11341">
    <property type="entry name" value="AmyAc_Pullulanase_LD-like"/>
    <property type="match status" value="1"/>
</dbReference>
<evidence type="ECO:0000256" key="2">
    <source>
        <dbReference type="ARBA" id="ARBA00022729"/>
    </source>
</evidence>
<dbReference type="Gene3D" id="2.60.40.10">
    <property type="entry name" value="Immunoglobulins"/>
    <property type="match status" value="1"/>
</dbReference>
<evidence type="ECO:0000256" key="6">
    <source>
        <dbReference type="ARBA" id="ARBA00024062"/>
    </source>
</evidence>
<evidence type="ECO:0000256" key="4">
    <source>
        <dbReference type="ARBA" id="ARBA00023295"/>
    </source>
</evidence>
<dbReference type="SUPFAM" id="SSF51445">
    <property type="entry name" value="(Trans)glycosidases"/>
    <property type="match status" value="1"/>
</dbReference>
<comment type="similarity">
    <text evidence="1">Belongs to the glycosyl hydrolase 13 family.</text>
</comment>
<evidence type="ECO:0000256" key="8">
    <source>
        <dbReference type="ARBA" id="ARBA00031076"/>
    </source>
</evidence>
<organism evidence="10">
    <name type="scientific">freshwater metagenome</name>
    <dbReference type="NCBI Taxonomy" id="449393"/>
    <lineage>
        <taxon>unclassified sequences</taxon>
        <taxon>metagenomes</taxon>
        <taxon>ecological metagenomes</taxon>
    </lineage>
</organism>
<dbReference type="Pfam" id="PF02922">
    <property type="entry name" value="CBM_48"/>
    <property type="match status" value="1"/>
</dbReference>
<dbReference type="Gene3D" id="2.60.40.1110">
    <property type="match status" value="1"/>
</dbReference>
<evidence type="ECO:0000256" key="1">
    <source>
        <dbReference type="ARBA" id="ARBA00008061"/>
    </source>
</evidence>
<dbReference type="InterPro" id="IPR013783">
    <property type="entry name" value="Ig-like_fold"/>
</dbReference>
<dbReference type="GO" id="GO:0005975">
    <property type="term" value="P:carbohydrate metabolic process"/>
    <property type="evidence" value="ECO:0007669"/>
    <property type="project" value="InterPro"/>
</dbReference>
<proteinExistence type="inferred from homology"/>
<keyword evidence="2" id="KW-0732">Signal</keyword>
<evidence type="ECO:0000313" key="10">
    <source>
        <dbReference type="EMBL" id="CAB4787859.1"/>
    </source>
</evidence>
<protein>
    <recommendedName>
        <fullName evidence="6">pullulanase</fullName>
        <ecNumber evidence="6">3.2.1.41</ecNumber>
    </recommendedName>
    <alternativeName>
        <fullName evidence="7">Alpha-dextrin endo-1,6-alpha-glucosidase</fullName>
    </alternativeName>
    <alternativeName>
        <fullName evidence="8">Pullulan 6-glucanohydrolase</fullName>
    </alternativeName>
</protein>
<dbReference type="InterPro" id="IPR005323">
    <property type="entry name" value="CBM41_pullulanase"/>
</dbReference>
<dbReference type="InterPro" id="IPR013784">
    <property type="entry name" value="Carb-bd-like_fold"/>
</dbReference>